<feature type="transmembrane region" description="Helical" evidence="7">
    <location>
        <begin position="321"/>
        <end position="342"/>
    </location>
</feature>
<dbReference type="GO" id="GO:0046872">
    <property type="term" value="F:metal ion binding"/>
    <property type="evidence" value="ECO:0007669"/>
    <property type="project" value="UniProtKB-KW"/>
</dbReference>
<feature type="transmembrane region" description="Helical" evidence="7">
    <location>
        <begin position="479"/>
        <end position="502"/>
    </location>
</feature>
<evidence type="ECO:0000256" key="5">
    <source>
        <dbReference type="ARBA" id="ARBA00023004"/>
    </source>
</evidence>
<dbReference type="EMBL" id="LYDR01000086">
    <property type="protein sequence ID" value="ODA31431.1"/>
    <property type="molecule type" value="Genomic_DNA"/>
</dbReference>
<evidence type="ECO:0000313" key="9">
    <source>
        <dbReference type="EMBL" id="ODA31431.1"/>
    </source>
</evidence>
<dbReference type="PANTHER" id="PTHR43545">
    <property type="entry name" value="FORMATE DEHYDROGENASE, NITRATE-INDUCIBLE, IRON-SULFUR SUBUNIT"/>
    <property type="match status" value="1"/>
</dbReference>
<feature type="transmembrane region" description="Helical" evidence="7">
    <location>
        <begin position="523"/>
        <end position="545"/>
    </location>
</feature>
<evidence type="ECO:0000313" key="10">
    <source>
        <dbReference type="Proteomes" id="UP000094828"/>
    </source>
</evidence>
<dbReference type="AlphaFoldDB" id="A0A1C3EDV2"/>
<accession>A0A1C3EDV2</accession>
<dbReference type="STRING" id="1841610.A6X21_22355"/>
<dbReference type="InterPro" id="IPR017896">
    <property type="entry name" value="4Fe4S_Fe-S-bd"/>
</dbReference>
<keyword evidence="4" id="KW-0677">Repeat</keyword>
<keyword evidence="7" id="KW-0472">Membrane</keyword>
<dbReference type="InterPro" id="IPR017900">
    <property type="entry name" value="4Fe4S_Fe_S_CS"/>
</dbReference>
<dbReference type="InterPro" id="IPR007059">
    <property type="entry name" value="DmsC"/>
</dbReference>
<reference evidence="9 10" key="1">
    <citation type="submission" date="2016-05" db="EMBL/GenBank/DDBJ databases">
        <title>Genomic and physiological characterization of Planctopirus sp. isolated from fresh water lake.</title>
        <authorList>
            <person name="Subhash Y."/>
            <person name="Ramana C."/>
        </authorList>
    </citation>
    <scope>NUCLEOTIDE SEQUENCE [LARGE SCALE GENOMIC DNA]</scope>
    <source>
        <strain evidence="9 10">JC280</strain>
    </source>
</reference>
<feature type="domain" description="4Fe-4S ferredoxin-type" evidence="8">
    <location>
        <begin position="131"/>
        <end position="162"/>
    </location>
</feature>
<feature type="domain" description="4Fe-4S ferredoxin-type" evidence="8">
    <location>
        <begin position="164"/>
        <end position="193"/>
    </location>
</feature>
<evidence type="ECO:0000256" key="4">
    <source>
        <dbReference type="ARBA" id="ARBA00022737"/>
    </source>
</evidence>
<dbReference type="Pfam" id="PF04976">
    <property type="entry name" value="DmsC"/>
    <property type="match status" value="1"/>
</dbReference>
<feature type="transmembrane region" description="Helical" evidence="7">
    <location>
        <begin position="404"/>
        <end position="425"/>
    </location>
</feature>
<dbReference type="Proteomes" id="UP000094828">
    <property type="component" value="Unassembled WGS sequence"/>
</dbReference>
<dbReference type="GO" id="GO:0019645">
    <property type="term" value="P:anaerobic electron transport chain"/>
    <property type="evidence" value="ECO:0007669"/>
    <property type="project" value="InterPro"/>
</dbReference>
<feature type="domain" description="4Fe-4S ferredoxin-type" evidence="8">
    <location>
        <begin position="86"/>
        <end position="116"/>
    </location>
</feature>
<dbReference type="SUPFAM" id="SSF54862">
    <property type="entry name" value="4Fe-4S ferredoxins"/>
    <property type="match status" value="1"/>
</dbReference>
<keyword evidence="5" id="KW-0408">Iron</keyword>
<organism evidence="9 10">
    <name type="scientific">Planctopirus hydrillae</name>
    <dbReference type="NCBI Taxonomy" id="1841610"/>
    <lineage>
        <taxon>Bacteria</taxon>
        <taxon>Pseudomonadati</taxon>
        <taxon>Planctomycetota</taxon>
        <taxon>Planctomycetia</taxon>
        <taxon>Planctomycetales</taxon>
        <taxon>Planctomycetaceae</taxon>
        <taxon>Planctopirus</taxon>
    </lineage>
</organism>
<keyword evidence="6" id="KW-0411">Iron-sulfur</keyword>
<keyword evidence="2" id="KW-0004">4Fe-4S</keyword>
<dbReference type="PANTHER" id="PTHR43545:SF6">
    <property type="entry name" value="FORMATE DEHYDROGENASE, NITRATE-INDUCIBLE, IRON-SULFUR SUBUNIT"/>
    <property type="match status" value="1"/>
</dbReference>
<feature type="transmembrane region" description="Helical" evidence="7">
    <location>
        <begin position="437"/>
        <end position="459"/>
    </location>
</feature>
<keyword evidence="7" id="KW-1133">Transmembrane helix</keyword>
<feature type="transmembrane region" description="Helical" evidence="7">
    <location>
        <begin position="284"/>
        <end position="306"/>
    </location>
</feature>
<evidence type="ECO:0000256" key="1">
    <source>
        <dbReference type="ARBA" id="ARBA00004196"/>
    </source>
</evidence>
<keyword evidence="7" id="KW-0812">Transmembrane</keyword>
<comment type="subcellular location">
    <subcellularLocation>
        <location evidence="1">Cell envelope</location>
    </subcellularLocation>
</comment>
<gene>
    <name evidence="9" type="ORF">A6X21_22355</name>
</gene>
<feature type="transmembrane region" description="Helical" evidence="7">
    <location>
        <begin position="551"/>
        <end position="574"/>
    </location>
</feature>
<evidence type="ECO:0000259" key="8">
    <source>
        <dbReference type="PROSITE" id="PS51379"/>
    </source>
</evidence>
<dbReference type="Pfam" id="PF13247">
    <property type="entry name" value="Fer4_11"/>
    <property type="match status" value="1"/>
</dbReference>
<dbReference type="PROSITE" id="PS00198">
    <property type="entry name" value="4FE4S_FER_1"/>
    <property type="match status" value="1"/>
</dbReference>
<name>A0A1C3EDV2_9PLAN</name>
<evidence type="ECO:0000256" key="6">
    <source>
        <dbReference type="ARBA" id="ARBA00023014"/>
    </source>
</evidence>
<evidence type="ECO:0000256" key="3">
    <source>
        <dbReference type="ARBA" id="ARBA00022723"/>
    </source>
</evidence>
<evidence type="ECO:0000256" key="2">
    <source>
        <dbReference type="ARBA" id="ARBA00022485"/>
    </source>
</evidence>
<keyword evidence="3" id="KW-0479">Metal-binding</keyword>
<dbReference type="GO" id="GO:0030313">
    <property type="term" value="C:cell envelope"/>
    <property type="evidence" value="ECO:0007669"/>
    <property type="project" value="UniProtKB-SubCell"/>
</dbReference>
<dbReference type="GO" id="GO:0016020">
    <property type="term" value="C:membrane"/>
    <property type="evidence" value="ECO:0007669"/>
    <property type="project" value="InterPro"/>
</dbReference>
<evidence type="ECO:0000256" key="7">
    <source>
        <dbReference type="SAM" id="Phobius"/>
    </source>
</evidence>
<sequence length="594" mass="64467">MSDALPITRPLSLQDLLEGFGSVSAPPSKGEQMVHRLLQKQRELSAVELFAKEHADGTINGSKLPDQARFYASLLPATPVGPGQQYGFEVDLDRCSGCKACVTACHSLNGLDDSETWRDVGLLIGGTETLPVMQHVTAACHHCLEPACMTACPVNAYEKDAFTGIVRHLDDQCFGCQYCTLACPYNVPKYHAAKGIVRKCDMCSNRLKNGEAPACVQACPHEAISIRIVDVSRVTENAEADHFLPAAPEPYITLPTTTYRTTRVFPRNMLPADYYSVSPQHPHWPLIVMLVLTQLSVGAFAAGSFLEGALDTELATAFRPIHATGALVLGLLALGASTLHLGRPLYAFRGILGFRHSWLSREIVAFGLFAGLAVPFAGLCWGLPLLEVSGSPWGKLAGELVPTLSLSVACVGVIGVFCSVMIYVFTRRELWSLERTLIRFSLTTILLGVATIWLMMWLAVGFLSDDEWHQLAQNLTRPLARSVIILTTLKLLYDISLLRHLATFRNSSLKRSALLVVGPLRGFSIGRLVLGVVGGVVIPVAFAAVPIHDPIPFTTTSAVFVGLMWVACLGGELLERYLFFSAVSNPRMPGGVRS</sequence>
<dbReference type="PROSITE" id="PS51379">
    <property type="entry name" value="4FE4S_FER_2"/>
    <property type="match status" value="3"/>
</dbReference>
<proteinExistence type="predicted"/>
<dbReference type="InterPro" id="IPR051555">
    <property type="entry name" value="FDH_Electron_Transfer_Unit"/>
</dbReference>
<keyword evidence="10" id="KW-1185">Reference proteome</keyword>
<protein>
    <submittedName>
        <fullName evidence="9">Molybdopterin oxidoreductase</fullName>
    </submittedName>
</protein>
<dbReference type="OrthoDB" id="9810688at2"/>
<feature type="transmembrane region" description="Helical" evidence="7">
    <location>
        <begin position="363"/>
        <end position="384"/>
    </location>
</feature>
<dbReference type="Gene3D" id="3.30.70.20">
    <property type="match status" value="2"/>
</dbReference>
<dbReference type="GO" id="GO:0051539">
    <property type="term" value="F:4 iron, 4 sulfur cluster binding"/>
    <property type="evidence" value="ECO:0007669"/>
    <property type="project" value="UniProtKB-KW"/>
</dbReference>
<dbReference type="CDD" id="cd16371">
    <property type="entry name" value="DMSOR_beta_like"/>
    <property type="match status" value="1"/>
</dbReference>
<comment type="caution">
    <text evidence="9">The sequence shown here is derived from an EMBL/GenBank/DDBJ whole genome shotgun (WGS) entry which is preliminary data.</text>
</comment>